<evidence type="ECO:0000256" key="4">
    <source>
        <dbReference type="ARBA" id="ARBA00022723"/>
    </source>
</evidence>
<organism evidence="7 8">
    <name type="scientific">candidate division WWE3 bacterium RBG_19FT_COMBO_34_6</name>
    <dbReference type="NCBI Taxonomy" id="1802612"/>
    <lineage>
        <taxon>Bacteria</taxon>
        <taxon>Katanobacteria</taxon>
    </lineage>
</organism>
<dbReference type="Gene3D" id="1.10.600.10">
    <property type="entry name" value="Farnesyl Diphosphate Synthase"/>
    <property type="match status" value="1"/>
</dbReference>
<dbReference type="InterPro" id="IPR000092">
    <property type="entry name" value="Polyprenyl_synt"/>
</dbReference>
<dbReference type="CDD" id="cd00685">
    <property type="entry name" value="Trans_IPPS_HT"/>
    <property type="match status" value="1"/>
</dbReference>
<reference evidence="7 8" key="1">
    <citation type="journal article" date="2016" name="Nat. Commun.">
        <title>Thousands of microbial genomes shed light on interconnected biogeochemical processes in an aquifer system.</title>
        <authorList>
            <person name="Anantharaman K."/>
            <person name="Brown C.T."/>
            <person name="Hug L.A."/>
            <person name="Sharon I."/>
            <person name="Castelle C.J."/>
            <person name="Probst A.J."/>
            <person name="Thomas B.C."/>
            <person name="Singh A."/>
            <person name="Wilkins M.J."/>
            <person name="Karaoz U."/>
            <person name="Brodie E.L."/>
            <person name="Williams K.H."/>
            <person name="Hubbard S.S."/>
            <person name="Banfield J.F."/>
        </authorList>
    </citation>
    <scope>NUCLEOTIDE SEQUENCE [LARGE SCALE GENOMIC DNA]</scope>
</reference>
<protein>
    <recommendedName>
        <fullName evidence="9">Polyprenyl synthetase</fullName>
    </recommendedName>
</protein>
<dbReference type="SFLD" id="SFLDS00005">
    <property type="entry name" value="Isoprenoid_Synthase_Type_I"/>
    <property type="match status" value="1"/>
</dbReference>
<evidence type="ECO:0000256" key="6">
    <source>
        <dbReference type="RuleBase" id="RU004466"/>
    </source>
</evidence>
<comment type="cofactor">
    <cofactor evidence="1">
        <name>Mg(2+)</name>
        <dbReference type="ChEBI" id="CHEBI:18420"/>
    </cofactor>
</comment>
<comment type="similarity">
    <text evidence="2 6">Belongs to the FPP/GGPP synthase family.</text>
</comment>
<evidence type="ECO:0000256" key="1">
    <source>
        <dbReference type="ARBA" id="ARBA00001946"/>
    </source>
</evidence>
<proteinExistence type="inferred from homology"/>
<keyword evidence="4" id="KW-0479">Metal-binding</keyword>
<evidence type="ECO:0000313" key="8">
    <source>
        <dbReference type="Proteomes" id="UP000178615"/>
    </source>
</evidence>
<evidence type="ECO:0000256" key="5">
    <source>
        <dbReference type="ARBA" id="ARBA00022842"/>
    </source>
</evidence>
<keyword evidence="5" id="KW-0460">Magnesium</keyword>
<dbReference type="SUPFAM" id="SSF48576">
    <property type="entry name" value="Terpenoid synthases"/>
    <property type="match status" value="1"/>
</dbReference>
<comment type="caution">
    <text evidence="7">The sequence shown here is derived from an EMBL/GenBank/DDBJ whole genome shotgun (WGS) entry which is preliminary data.</text>
</comment>
<gene>
    <name evidence="7" type="ORF">A2V49_00795</name>
</gene>
<evidence type="ECO:0000256" key="2">
    <source>
        <dbReference type="ARBA" id="ARBA00006706"/>
    </source>
</evidence>
<dbReference type="Proteomes" id="UP000178615">
    <property type="component" value="Unassembled WGS sequence"/>
</dbReference>
<dbReference type="EMBL" id="MEUV01000041">
    <property type="protein sequence ID" value="OGC45377.1"/>
    <property type="molecule type" value="Genomic_DNA"/>
</dbReference>
<dbReference type="InterPro" id="IPR033749">
    <property type="entry name" value="Polyprenyl_synt_CS"/>
</dbReference>
<dbReference type="InterPro" id="IPR008949">
    <property type="entry name" value="Isoprenoid_synthase_dom_sf"/>
</dbReference>
<dbReference type="GO" id="GO:0004659">
    <property type="term" value="F:prenyltransferase activity"/>
    <property type="evidence" value="ECO:0007669"/>
    <property type="project" value="InterPro"/>
</dbReference>
<accession>A0A1F4UKA6</accession>
<dbReference type="GO" id="GO:0046872">
    <property type="term" value="F:metal ion binding"/>
    <property type="evidence" value="ECO:0007669"/>
    <property type="project" value="UniProtKB-KW"/>
</dbReference>
<dbReference type="AlphaFoldDB" id="A0A1F4UKA6"/>
<evidence type="ECO:0008006" key="9">
    <source>
        <dbReference type="Google" id="ProtNLM"/>
    </source>
</evidence>
<dbReference type="Pfam" id="PF00348">
    <property type="entry name" value="polyprenyl_synt"/>
    <property type="match status" value="1"/>
</dbReference>
<sequence>MAPSKNNQNTLSAQDYLKEYISNISPYIDTFFSQQKKEAAGISEVSEDLIERYHNFMGGKHLRGGLTKLGYEIFSGYKTNNEDIMKASLVVEIIHGFLLMHDDFMDRDSVRRGKPTIHAQYEKLFEKKYTHSKHDKKLYANSMEVLMGDLALFFSNLIINETNFEDKIKLKFLTVLSDIIIKTIYGQAMDISYEQEEIPTEKKVMEIHKYKTAYYTIIGPLSYGAVLAGINVQDKRSKALEKFGQLAGLAFQLKDDELGMLSNQEKLGKPIYSDLKQGKNTLLFAKAFEKADKTQYDFLRRVFGNKNATVADMEKVNDVLVRTGAYDYSSKKINELVCESKRYLPEITKDEHYQGILESFLDYIINREK</sequence>
<dbReference type="PANTHER" id="PTHR12001">
    <property type="entry name" value="GERANYLGERANYL PYROPHOSPHATE SYNTHASE"/>
    <property type="match status" value="1"/>
</dbReference>
<keyword evidence="3 6" id="KW-0808">Transferase</keyword>
<dbReference type="PROSITE" id="PS00723">
    <property type="entry name" value="POLYPRENYL_SYNTHASE_1"/>
    <property type="match status" value="1"/>
</dbReference>
<dbReference type="PANTHER" id="PTHR12001:SF85">
    <property type="entry name" value="SHORT CHAIN ISOPRENYL DIPHOSPHATE SYNTHASE"/>
    <property type="match status" value="1"/>
</dbReference>
<name>A0A1F4UKA6_UNCKA</name>
<evidence type="ECO:0000256" key="3">
    <source>
        <dbReference type="ARBA" id="ARBA00022679"/>
    </source>
</evidence>
<dbReference type="GO" id="GO:0008299">
    <property type="term" value="P:isoprenoid biosynthetic process"/>
    <property type="evidence" value="ECO:0007669"/>
    <property type="project" value="InterPro"/>
</dbReference>
<evidence type="ECO:0000313" key="7">
    <source>
        <dbReference type="EMBL" id="OGC45377.1"/>
    </source>
</evidence>